<evidence type="ECO:0000259" key="3">
    <source>
        <dbReference type="PROSITE" id="PS50853"/>
    </source>
</evidence>
<organism evidence="4 5">
    <name type="scientific">Pseudarcicella hirudinis</name>
    <dbReference type="NCBI Taxonomy" id="1079859"/>
    <lineage>
        <taxon>Bacteria</taxon>
        <taxon>Pseudomonadati</taxon>
        <taxon>Bacteroidota</taxon>
        <taxon>Cytophagia</taxon>
        <taxon>Cytophagales</taxon>
        <taxon>Flectobacillaceae</taxon>
        <taxon>Pseudarcicella</taxon>
    </lineage>
</organism>
<keyword evidence="1" id="KW-0732">Signal</keyword>
<name>A0A1I5STN2_9BACT</name>
<evidence type="ECO:0000256" key="1">
    <source>
        <dbReference type="SAM" id="SignalP"/>
    </source>
</evidence>
<dbReference type="SUPFAM" id="SSF55486">
    <property type="entry name" value="Metalloproteases ('zincins'), catalytic domain"/>
    <property type="match status" value="1"/>
</dbReference>
<dbReference type="Gene3D" id="3.40.390.10">
    <property type="entry name" value="Collagenase (Catalytic Domain)"/>
    <property type="match status" value="1"/>
</dbReference>
<accession>A0A1I5STN2</accession>
<dbReference type="InterPro" id="IPR013783">
    <property type="entry name" value="Ig-like_fold"/>
</dbReference>
<dbReference type="Pfam" id="PF13688">
    <property type="entry name" value="Reprolysin_5"/>
    <property type="match status" value="1"/>
</dbReference>
<reference evidence="4 5" key="1">
    <citation type="submission" date="2016-10" db="EMBL/GenBank/DDBJ databases">
        <authorList>
            <person name="de Groot N.N."/>
        </authorList>
    </citation>
    <scope>NUCLEOTIDE SEQUENCE [LARGE SCALE GENOMIC DNA]</scope>
    <source>
        <strain evidence="5">E92,LMG 26720,CCM 7988</strain>
    </source>
</reference>
<dbReference type="SUPFAM" id="SSF49265">
    <property type="entry name" value="Fibronectin type III"/>
    <property type="match status" value="1"/>
</dbReference>
<dbReference type="PROSITE" id="PS50853">
    <property type="entry name" value="FN3"/>
    <property type="match status" value="1"/>
</dbReference>
<dbReference type="Pfam" id="PF18962">
    <property type="entry name" value="Por_Secre_tail"/>
    <property type="match status" value="1"/>
</dbReference>
<dbReference type="GO" id="GO:0004222">
    <property type="term" value="F:metalloendopeptidase activity"/>
    <property type="evidence" value="ECO:0007669"/>
    <property type="project" value="InterPro"/>
</dbReference>
<dbReference type="InterPro" id="IPR035986">
    <property type="entry name" value="PKD_dom_sf"/>
</dbReference>
<sequence length="1324" mass="145717">MKKLLLSLLLLISSMYSYAQESKKALLCGVDDSKLSPETIRQMQMAPIWLKQLNASRVSANERYVCRIAIEVDSDTYNQFGGDTTLIKYEAMKQVEFVSKIYEKEINTQLVVTLVHFWKDSGNDPYKGIYDIFTLLDKFAAKWNTDAELVKLSPKYDKVIYMVSKGFYGAGGVAYLNGKQSLIPWGFNGDSRGLATLAHEMGHNFGSPHTQSCSWPGGVIDYCYPAESDCYEKSLEIARGTIMSYCSGIKSTFHPLCQALMYNHAQTNLKKITALDQAPVLPLNTTFENNTILNWEASPSADKYFIEISQTADFSTKILSDTSSVSAYNCKVFKNNNQYYFRVKAINSLGETPWSNISSIRIQDSDLLPPVLTSPLNNATNLLQTSDITLKFNPVGSATSYEIQVSSYYDPFFTKPLQTQTIQSNTFTFRSQNDLQLYWRVRALNGSRKSAWSEVNTMWMSYSSFALSLPLDGTNLPLTFPIGYYGNNINGGATVRFTISSHEDFSDPVLSKSFSPGNYLSRNYTCLAENLSPNTTYFLKAEEIYDPKDGYLRGMPNEPAFKISKKFTTGTTKISGQWSFINSDNYPALGRDIKSLTVGTGSLFLQNNQGLVRLDTDSLKIRTFDCYNTNGILGNTTTGISAVESDNSVWTSNTISKRISFNGVFPRSTYAISQINQQTGNPVSVLELTKANDPVPELIDMKNKLISSNSGNSRTLYRLENGGFTSLFTFENNQSRYFYPPKWNEKYAWVPAYNYTTQKNEYWRCDLSNKTSVIFNSDNVKVLEQGASTIDSGVDSKGNFWALIYNNSIGKYRVIKSDGNSWQDVGINNPLIYNPIELGIDSYDNIYVLDLGRVLKYDGTKWKNLGSSPLNINGYENSGIGELTIDNSGKLWFNNFYYGLIRFDPCDGSLAKPELSATASAIELGQSSSITAKGCTNVVWNWKNNKESVSKPVTPGNNKLDITPALSTTYTARCYEDGCMSAPVNLAITVLPALTLNNLGKAQNCPGDTLKVGTKISGEFDISNQFKAYLYAAASSTSLNIAGQGKDLSFSLPNSLSAGKYYLRLEGSSPKVLSKDSLEINILATPSVTTTGAAGCIGANISIGATGGDSYLWKGPNAFTSSLQNPAFSNINPSYAGAYLVTVTGTNGCRNTGTANVVVNPNPNATASVSSVVYEGLDVQLLASGGTSYSWSGPGNYSSAEQNPIIKRISKSIHAGTYVVNVTDANGCKANAQTELKIETALANEQESNSDFKVYPNPASDKIQIVTGLEGEATIQLYDATGKEISTQIFLRQTTIPVRNLARGTYFFIIQQKDKKTTGKVRLE</sequence>
<dbReference type="InterPro" id="IPR036116">
    <property type="entry name" value="FN3_sf"/>
</dbReference>
<dbReference type="SUPFAM" id="SSF63825">
    <property type="entry name" value="YWTD domain"/>
    <property type="match status" value="1"/>
</dbReference>
<dbReference type="InterPro" id="IPR026444">
    <property type="entry name" value="Secre_tail"/>
</dbReference>
<dbReference type="InterPro" id="IPR001590">
    <property type="entry name" value="Peptidase_M12B"/>
</dbReference>
<protein>
    <submittedName>
        <fullName evidence="4">Por secretion system C-terminal sorting domain-containing protein</fullName>
    </submittedName>
</protein>
<dbReference type="PANTHER" id="PTHR11905">
    <property type="entry name" value="ADAM A DISINTEGRIN AND METALLOPROTEASE DOMAIN"/>
    <property type="match status" value="1"/>
</dbReference>
<dbReference type="PANTHER" id="PTHR11905:SF159">
    <property type="entry name" value="ADAM METALLOPROTEASE"/>
    <property type="match status" value="1"/>
</dbReference>
<feature type="domain" description="Fibronectin type-III" evidence="3">
    <location>
        <begin position="275"/>
        <end position="365"/>
    </location>
</feature>
<evidence type="ECO:0000313" key="5">
    <source>
        <dbReference type="Proteomes" id="UP000199306"/>
    </source>
</evidence>
<proteinExistence type="predicted"/>
<evidence type="ECO:0000259" key="2">
    <source>
        <dbReference type="PROSITE" id="PS50215"/>
    </source>
</evidence>
<evidence type="ECO:0000313" key="4">
    <source>
        <dbReference type="EMBL" id="SFP74120.1"/>
    </source>
</evidence>
<dbReference type="OrthoDB" id="1522095at2"/>
<keyword evidence="5" id="KW-1185">Reference proteome</keyword>
<dbReference type="InterPro" id="IPR024079">
    <property type="entry name" value="MetalloPept_cat_dom_sf"/>
</dbReference>
<dbReference type="STRING" id="1079859.SAMN04515674_105205"/>
<gene>
    <name evidence="4" type="ORF">SAMN04515674_105205</name>
</gene>
<dbReference type="GO" id="GO:0006508">
    <property type="term" value="P:proteolysis"/>
    <property type="evidence" value="ECO:0007669"/>
    <property type="project" value="InterPro"/>
</dbReference>
<dbReference type="InterPro" id="IPR003961">
    <property type="entry name" value="FN3_dom"/>
</dbReference>
<dbReference type="CDD" id="cd00063">
    <property type="entry name" value="FN3"/>
    <property type="match status" value="1"/>
</dbReference>
<dbReference type="Gene3D" id="2.60.40.10">
    <property type="entry name" value="Immunoglobulins"/>
    <property type="match status" value="4"/>
</dbReference>
<dbReference type="SUPFAM" id="SSF49299">
    <property type="entry name" value="PKD domain"/>
    <property type="match status" value="1"/>
</dbReference>
<dbReference type="NCBIfam" id="TIGR04183">
    <property type="entry name" value="Por_Secre_tail"/>
    <property type="match status" value="1"/>
</dbReference>
<dbReference type="PROSITE" id="PS50215">
    <property type="entry name" value="ADAM_MEPRO"/>
    <property type="match status" value="1"/>
</dbReference>
<feature type="chain" id="PRO_5011785444" evidence="1">
    <location>
        <begin position="20"/>
        <end position="1324"/>
    </location>
</feature>
<feature type="domain" description="Peptidase M12B" evidence="2">
    <location>
        <begin position="64"/>
        <end position="247"/>
    </location>
</feature>
<dbReference type="EMBL" id="FOXH01000005">
    <property type="protein sequence ID" value="SFP74120.1"/>
    <property type="molecule type" value="Genomic_DNA"/>
</dbReference>
<feature type="signal peptide" evidence="1">
    <location>
        <begin position="1"/>
        <end position="19"/>
    </location>
</feature>
<dbReference type="Proteomes" id="UP000199306">
    <property type="component" value="Unassembled WGS sequence"/>
</dbReference>
<dbReference type="RefSeq" id="WP_092016724.1">
    <property type="nucleotide sequence ID" value="NZ_FOXH01000005.1"/>
</dbReference>